<sequence length="302" mass="33873">MLKKVNYVRKLVQIANFQLKLADAAFLLLLLFISLSGCFRSCSPKMGEFDLDELAKKESASLFLPLTSALSDKLQAAVQPVVDSLDKLINPMSENQSPATHCWVEPQLYSIMAEMMQMGRNEMEEINERAVFIAILPATAEDATKEKDETMLREAISACDTQTIKPDQKDLHHSKLRLNLRHIVIYSYLTLNTLNSCDFIDFTVLSIDAASNFSICRDPEVAASEQRHIDVAADLPILLSILLLPEVHRLVAGLLTTSVGFRYLQFPSPSLSSSTKCLQGNRDCGLFRRTVLAVTRNHHWVF</sequence>
<evidence type="ECO:0000313" key="1">
    <source>
        <dbReference type="EMBL" id="VDM29745.1"/>
    </source>
</evidence>
<accession>A0A3P7H5Y6</accession>
<dbReference type="AlphaFoldDB" id="A0A3P7H5Y6"/>
<dbReference type="EMBL" id="UYWY01006046">
    <property type="protein sequence ID" value="VDM29745.1"/>
    <property type="molecule type" value="Genomic_DNA"/>
</dbReference>
<name>A0A3P7H5Y6_TOXCA</name>
<gene>
    <name evidence="1" type="ORF">TCNE_LOCUS4028</name>
</gene>
<organism evidence="1">
    <name type="scientific">Toxocara canis</name>
    <name type="common">Canine roundworm</name>
    <dbReference type="NCBI Taxonomy" id="6265"/>
    <lineage>
        <taxon>Eukaryota</taxon>
        <taxon>Metazoa</taxon>
        <taxon>Ecdysozoa</taxon>
        <taxon>Nematoda</taxon>
        <taxon>Chromadorea</taxon>
        <taxon>Rhabditida</taxon>
        <taxon>Spirurina</taxon>
        <taxon>Ascaridomorpha</taxon>
        <taxon>Ascaridoidea</taxon>
        <taxon>Toxocaridae</taxon>
        <taxon>Toxocara</taxon>
    </lineage>
</organism>
<proteinExistence type="predicted"/>
<reference evidence="1" key="1">
    <citation type="submission" date="2018-11" db="EMBL/GenBank/DDBJ databases">
        <authorList>
            <consortium name="Pathogen Informatics"/>
        </authorList>
    </citation>
    <scope>NUCLEOTIDE SEQUENCE [LARGE SCALE GENOMIC DNA]</scope>
</reference>
<protein>
    <submittedName>
        <fullName evidence="1">Uncharacterized protein</fullName>
    </submittedName>
</protein>